<feature type="domain" description="FAD-binding PCMH-type" evidence="6">
    <location>
        <begin position="1"/>
        <end position="177"/>
    </location>
</feature>
<evidence type="ECO:0000313" key="8">
    <source>
        <dbReference type="Proteomes" id="UP000243723"/>
    </source>
</evidence>
<sequence>MASTTTTTDLTTDHATKVSHISSQIQSYHAQGIKYRIRHGSSNSTRTAGKGTHFLDLSALNRVLSVDPTSRTALVEPNVPMDRLVEATLPLGLVPPVVMEFPGITTGGGYAGTSGESSSFRHGWFDRTIEWVEMVLADGRVVRAGPEGEFKDLFEGGAGAVGTLGTTTLVKVRLERARRFVEVRYWPVKGMEEAVSRMRGLMKGEEGEVQYVDGIMFGKESGAVVTGRLVDEVVEGSRVQRFSGRSDPWFYLHVKEQIEKRPEGVTVETVPLAEYLFRYDRGGFWVAPMAFDYFRFPFNRFTRWFLDDFLHTRMMYTALHGGGAGKEIIIQDLGLPMDTAAEFTDYTHDKFSIYPLWLCPLKTGKGPAFHPHLKGKRKGQDDGLMMNIGLWGWGPKAPKGVDQKQHYFELNRDLERKLTELGGMKWLYAKTFFPEGEFWRDHVGGKEWYDKLRKKYGAEGLPSAFDKTHTNLEAEWNKRSAWKEWLLSVWPLGGVWGLWKAIRSGTYKETRASAWKTCGLESSTQESKKNV</sequence>
<evidence type="ECO:0000313" key="7">
    <source>
        <dbReference type="EMBL" id="PSK54109.1"/>
    </source>
</evidence>
<evidence type="ECO:0000256" key="5">
    <source>
        <dbReference type="ARBA" id="ARBA00023136"/>
    </source>
</evidence>
<dbReference type="EC" id="1.3.1.72" evidence="2"/>
<dbReference type="SUPFAM" id="SSF56176">
    <property type="entry name" value="FAD-binding/transporter-associated domain-like"/>
    <property type="match status" value="1"/>
</dbReference>
<evidence type="ECO:0000256" key="4">
    <source>
        <dbReference type="ARBA" id="ARBA00022989"/>
    </source>
</evidence>
<evidence type="ECO:0000256" key="2">
    <source>
        <dbReference type="ARBA" id="ARBA00012405"/>
    </source>
</evidence>
<dbReference type="InterPro" id="IPR006094">
    <property type="entry name" value="Oxid_FAD_bind_N"/>
</dbReference>
<dbReference type="InterPro" id="IPR016166">
    <property type="entry name" value="FAD-bd_PCMH"/>
</dbReference>
<dbReference type="InterPro" id="IPR036318">
    <property type="entry name" value="FAD-bd_PCMH-like_sf"/>
</dbReference>
<dbReference type="GO" id="GO:0005737">
    <property type="term" value="C:cytoplasm"/>
    <property type="evidence" value="ECO:0007669"/>
    <property type="project" value="TreeGrafter"/>
</dbReference>
<name>A0A2P8A0W6_9PEZI</name>
<dbReference type="OrthoDB" id="415825at2759"/>
<evidence type="ECO:0000256" key="1">
    <source>
        <dbReference type="ARBA" id="ARBA00004167"/>
    </source>
</evidence>
<dbReference type="Proteomes" id="UP000243723">
    <property type="component" value="Unassembled WGS sequence"/>
</dbReference>
<evidence type="ECO:0000256" key="3">
    <source>
        <dbReference type="ARBA" id="ARBA00022692"/>
    </source>
</evidence>
<evidence type="ECO:0000259" key="6">
    <source>
        <dbReference type="PROSITE" id="PS51387"/>
    </source>
</evidence>
<keyword evidence="4" id="KW-1133">Transmembrane helix</keyword>
<dbReference type="EMBL" id="NHZQ01000087">
    <property type="protein sequence ID" value="PSK54109.1"/>
    <property type="molecule type" value="Genomic_DNA"/>
</dbReference>
<dbReference type="AlphaFoldDB" id="A0A2P8A0W6"/>
<reference evidence="7 8" key="1">
    <citation type="submission" date="2017-05" db="EMBL/GenBank/DDBJ databases">
        <title>Draft genome sequence of Elsinoe australis.</title>
        <authorList>
            <person name="Cheng Q."/>
        </authorList>
    </citation>
    <scope>NUCLEOTIDE SEQUENCE [LARGE SCALE GENOMIC DNA]</scope>
    <source>
        <strain evidence="7 8">NL1</strain>
    </source>
</reference>
<protein>
    <recommendedName>
        <fullName evidence="2">Delta(24)-sterol reductase</fullName>
        <ecNumber evidence="2">1.3.1.72</ecNumber>
    </recommendedName>
</protein>
<keyword evidence="8" id="KW-1185">Reference proteome</keyword>
<gene>
    <name evidence="7" type="ORF">B9Z65_7915</name>
</gene>
<dbReference type="Pfam" id="PF01565">
    <property type="entry name" value="FAD_binding_4"/>
    <property type="match status" value="1"/>
</dbReference>
<dbReference type="Gene3D" id="3.30.465.10">
    <property type="match status" value="1"/>
</dbReference>
<keyword evidence="3" id="KW-0812">Transmembrane</keyword>
<dbReference type="PROSITE" id="PS51387">
    <property type="entry name" value="FAD_PCMH"/>
    <property type="match status" value="1"/>
</dbReference>
<organism evidence="7 8">
    <name type="scientific">Elsinoe australis</name>
    <dbReference type="NCBI Taxonomy" id="40998"/>
    <lineage>
        <taxon>Eukaryota</taxon>
        <taxon>Fungi</taxon>
        <taxon>Dikarya</taxon>
        <taxon>Ascomycota</taxon>
        <taxon>Pezizomycotina</taxon>
        <taxon>Dothideomycetes</taxon>
        <taxon>Dothideomycetidae</taxon>
        <taxon>Myriangiales</taxon>
        <taxon>Elsinoaceae</taxon>
        <taxon>Elsinoe</taxon>
    </lineage>
</organism>
<proteinExistence type="predicted"/>
<dbReference type="InterPro" id="IPR016169">
    <property type="entry name" value="FAD-bd_PCMH_sub2"/>
</dbReference>
<dbReference type="PANTHER" id="PTHR10801">
    <property type="entry name" value="24-DEHYDROCHOLESTEROL REDUCTASE"/>
    <property type="match status" value="1"/>
</dbReference>
<dbReference type="InterPro" id="IPR040165">
    <property type="entry name" value="Diminuto-like"/>
</dbReference>
<comment type="subcellular location">
    <subcellularLocation>
        <location evidence="1">Membrane</location>
        <topology evidence="1">Single-pass membrane protein</topology>
    </subcellularLocation>
</comment>
<accession>A0A2P8A0W6</accession>
<dbReference type="GO" id="GO:0000246">
    <property type="term" value="F:Delta24(24-1) sterol reductase activity"/>
    <property type="evidence" value="ECO:0007669"/>
    <property type="project" value="TreeGrafter"/>
</dbReference>
<dbReference type="PANTHER" id="PTHR10801:SF10">
    <property type="entry name" value="FAD BINDING DOMAIN PROTEIN (AFU_ORTHOLOGUE AFUA_6G14300)"/>
    <property type="match status" value="1"/>
</dbReference>
<dbReference type="STRING" id="40998.A0A2P8A0W6"/>
<dbReference type="GO" id="GO:0008202">
    <property type="term" value="P:steroid metabolic process"/>
    <property type="evidence" value="ECO:0007669"/>
    <property type="project" value="TreeGrafter"/>
</dbReference>
<dbReference type="GO" id="GO:0071949">
    <property type="term" value="F:FAD binding"/>
    <property type="evidence" value="ECO:0007669"/>
    <property type="project" value="InterPro"/>
</dbReference>
<dbReference type="GO" id="GO:0050614">
    <property type="term" value="F:Delta24-sterol reductase activity"/>
    <property type="evidence" value="ECO:0007669"/>
    <property type="project" value="UniProtKB-EC"/>
</dbReference>
<keyword evidence="5" id="KW-0472">Membrane</keyword>
<comment type="caution">
    <text evidence="7">The sequence shown here is derived from an EMBL/GenBank/DDBJ whole genome shotgun (WGS) entry which is preliminary data.</text>
</comment>
<dbReference type="GO" id="GO:0016020">
    <property type="term" value="C:membrane"/>
    <property type="evidence" value="ECO:0007669"/>
    <property type="project" value="UniProtKB-SubCell"/>
</dbReference>